<reference evidence="1" key="1">
    <citation type="submission" date="2018-02" db="EMBL/GenBank/DDBJ databases">
        <title>Rhizophora mucronata_Transcriptome.</title>
        <authorList>
            <person name="Meera S.P."/>
            <person name="Sreeshan A."/>
            <person name="Augustine A."/>
        </authorList>
    </citation>
    <scope>NUCLEOTIDE SEQUENCE</scope>
    <source>
        <tissue evidence="1">Leaf</tissue>
    </source>
</reference>
<proteinExistence type="predicted"/>
<organism evidence="1">
    <name type="scientific">Rhizophora mucronata</name>
    <name type="common">Asiatic mangrove</name>
    <dbReference type="NCBI Taxonomy" id="61149"/>
    <lineage>
        <taxon>Eukaryota</taxon>
        <taxon>Viridiplantae</taxon>
        <taxon>Streptophyta</taxon>
        <taxon>Embryophyta</taxon>
        <taxon>Tracheophyta</taxon>
        <taxon>Spermatophyta</taxon>
        <taxon>Magnoliopsida</taxon>
        <taxon>eudicotyledons</taxon>
        <taxon>Gunneridae</taxon>
        <taxon>Pentapetalae</taxon>
        <taxon>rosids</taxon>
        <taxon>fabids</taxon>
        <taxon>Malpighiales</taxon>
        <taxon>Rhizophoraceae</taxon>
        <taxon>Rhizophora</taxon>
    </lineage>
</organism>
<sequence>MMKEEHVGLVSGLWKSESSCWVVKIWGRKHSCRLEWPLCPVEDGGRQLCWDCRLLCRNGGGRGSISC</sequence>
<name>A0A2P2IIL9_RHIMU</name>
<dbReference type="EMBL" id="GGEC01000534">
    <property type="protein sequence ID" value="MBW81017.1"/>
    <property type="molecule type" value="Transcribed_RNA"/>
</dbReference>
<evidence type="ECO:0000313" key="1">
    <source>
        <dbReference type="EMBL" id="MBW81017.1"/>
    </source>
</evidence>
<dbReference type="AlphaFoldDB" id="A0A2P2IIL9"/>
<protein>
    <submittedName>
        <fullName evidence="1">Uncharacterized protein</fullName>
    </submittedName>
</protein>
<accession>A0A2P2IIL9</accession>